<accession>A0A212K4F0</accession>
<proteinExistence type="predicted"/>
<reference evidence="1" key="1">
    <citation type="submission" date="2016-04" db="EMBL/GenBank/DDBJ databases">
        <authorList>
            <person name="Evans L.H."/>
            <person name="Alamgir A."/>
            <person name="Owens N."/>
            <person name="Weber N.D."/>
            <person name="Virtaneva K."/>
            <person name="Barbian K."/>
            <person name="Babar A."/>
            <person name="Rosenke K."/>
        </authorList>
    </citation>
    <scope>NUCLEOTIDE SEQUENCE</scope>
    <source>
        <strain evidence="1">86-1</strain>
    </source>
</reference>
<dbReference type="AlphaFoldDB" id="A0A212K4F0"/>
<organism evidence="1">
    <name type="scientific">uncultured Dysgonomonas sp</name>
    <dbReference type="NCBI Taxonomy" id="206096"/>
    <lineage>
        <taxon>Bacteria</taxon>
        <taxon>Pseudomonadati</taxon>
        <taxon>Bacteroidota</taxon>
        <taxon>Bacteroidia</taxon>
        <taxon>Bacteroidales</taxon>
        <taxon>Dysgonomonadaceae</taxon>
        <taxon>Dysgonomonas</taxon>
        <taxon>environmental samples</taxon>
    </lineage>
</organism>
<dbReference type="EMBL" id="FLUM01000003">
    <property type="protein sequence ID" value="SBW06526.1"/>
    <property type="molecule type" value="Genomic_DNA"/>
</dbReference>
<dbReference type="RefSeq" id="WP_296944135.1">
    <property type="nucleotide sequence ID" value="NZ_LT599032.1"/>
</dbReference>
<gene>
    <name evidence="1" type="ORF">KL86DYS1_31398</name>
</gene>
<name>A0A212K4F0_9BACT</name>
<evidence type="ECO:0000313" key="1">
    <source>
        <dbReference type="EMBL" id="SBW06526.1"/>
    </source>
</evidence>
<protein>
    <submittedName>
        <fullName evidence="1">Uncharacterized protein</fullName>
    </submittedName>
</protein>
<sequence>MISQIIKKDKCIKKGEYLHIDLQIKMPPFHIAENEYITLTPLLAVGEYKKELPYFLINGKSRHKGYKQMVRSVGKKTVSSVYNIYKAINGSKSFSCTYSVQINYENWMNEAQIQMIVQ</sequence>